<reference evidence="1" key="1">
    <citation type="journal article" date="2020" name="Nature">
        <title>Giant virus diversity and host interactions through global metagenomics.</title>
        <authorList>
            <person name="Schulz F."/>
            <person name="Roux S."/>
            <person name="Paez-Espino D."/>
            <person name="Jungbluth S."/>
            <person name="Walsh D.A."/>
            <person name="Denef V.J."/>
            <person name="McMahon K.D."/>
            <person name="Konstantinidis K.T."/>
            <person name="Eloe-Fadrosh E.A."/>
            <person name="Kyrpides N.C."/>
            <person name="Woyke T."/>
        </authorList>
    </citation>
    <scope>NUCLEOTIDE SEQUENCE</scope>
    <source>
        <strain evidence="1">GVMAG-M-3300023179-82</strain>
    </source>
</reference>
<name>A0A6C0H952_9ZZZZ</name>
<protein>
    <submittedName>
        <fullName evidence="1">Uncharacterized protein</fullName>
    </submittedName>
</protein>
<proteinExistence type="predicted"/>
<dbReference type="AlphaFoldDB" id="A0A6C0H952"/>
<sequence>MEEITYEVILKYLLEDKNIFITKKNNINHNLNNFITILTNNCYRYGINIYDNNNENISFWASLLLILENNYLVNEDFIKIIEYKSQLINMYTKNNLSSFIKKFNKNDIREHINSSIDIITLQYIVDILNINIIIFDFKINEIFTIYKNEAINFTNKTILIANYDLFWEPIITNDKKIFDKDDQIILNIMNENIKYYESDKINKIFAIDNNKNIKTIIYNTNQLNKFTKPKLLELVEIHKNITYSNTNKITKKELIDLLLS</sequence>
<organism evidence="1">
    <name type="scientific">viral metagenome</name>
    <dbReference type="NCBI Taxonomy" id="1070528"/>
    <lineage>
        <taxon>unclassified sequences</taxon>
        <taxon>metagenomes</taxon>
        <taxon>organismal metagenomes</taxon>
    </lineage>
</organism>
<accession>A0A6C0H952</accession>
<evidence type="ECO:0000313" key="1">
    <source>
        <dbReference type="EMBL" id="QHT76645.1"/>
    </source>
</evidence>
<dbReference type="EMBL" id="MN739899">
    <property type="protein sequence ID" value="QHT76645.1"/>
    <property type="molecule type" value="Genomic_DNA"/>
</dbReference>